<keyword evidence="10" id="KW-1185">Reference proteome</keyword>
<evidence type="ECO:0000313" key="10">
    <source>
        <dbReference type="Proteomes" id="UP000037267"/>
    </source>
</evidence>
<evidence type="ECO:0000256" key="2">
    <source>
        <dbReference type="ARBA" id="ARBA00013855"/>
    </source>
</evidence>
<name>A0A0L0WDG1_GOTPU</name>
<keyword evidence="3 5" id="KW-0133">Cell shape</keyword>
<gene>
    <name evidence="9" type="primary">mreC</name>
    <name evidence="9" type="ORF">CLPU_3c02390</name>
</gene>
<evidence type="ECO:0000256" key="5">
    <source>
        <dbReference type="PIRNR" id="PIRNR038471"/>
    </source>
</evidence>
<evidence type="ECO:0000259" key="8">
    <source>
        <dbReference type="Pfam" id="PF04085"/>
    </source>
</evidence>
<dbReference type="RefSeq" id="WP_050354442.1">
    <property type="nucleotide sequence ID" value="NZ_LGSS01000003.1"/>
</dbReference>
<proteinExistence type="inferred from homology"/>
<dbReference type="Gene3D" id="2.40.10.340">
    <property type="entry name" value="Rod shape-determining protein MreC, domain 1"/>
    <property type="match status" value="1"/>
</dbReference>
<dbReference type="PANTHER" id="PTHR34138:SF1">
    <property type="entry name" value="CELL SHAPE-DETERMINING PROTEIN MREC"/>
    <property type="match status" value="1"/>
</dbReference>
<dbReference type="GO" id="GO:0005886">
    <property type="term" value="C:plasma membrane"/>
    <property type="evidence" value="ECO:0007669"/>
    <property type="project" value="TreeGrafter"/>
</dbReference>
<evidence type="ECO:0000256" key="7">
    <source>
        <dbReference type="SAM" id="Phobius"/>
    </source>
</evidence>
<organism evidence="9 10">
    <name type="scientific">Gottschalkia purinilytica</name>
    <name type="common">Clostridium purinilyticum</name>
    <dbReference type="NCBI Taxonomy" id="1503"/>
    <lineage>
        <taxon>Bacteria</taxon>
        <taxon>Bacillati</taxon>
        <taxon>Bacillota</taxon>
        <taxon>Tissierellia</taxon>
        <taxon>Tissierellales</taxon>
        <taxon>Gottschalkiaceae</taxon>
        <taxon>Gottschalkia</taxon>
    </lineage>
</organism>
<dbReference type="Gene3D" id="2.40.10.350">
    <property type="entry name" value="Rod shape-determining protein MreC, domain 2"/>
    <property type="match status" value="1"/>
</dbReference>
<dbReference type="Proteomes" id="UP000037267">
    <property type="component" value="Unassembled WGS sequence"/>
</dbReference>
<dbReference type="InterPro" id="IPR007221">
    <property type="entry name" value="MreC"/>
</dbReference>
<protein>
    <recommendedName>
        <fullName evidence="2 5">Cell shape-determining protein MreC</fullName>
    </recommendedName>
    <alternativeName>
        <fullName evidence="4 5">Cell shape protein MreC</fullName>
    </alternativeName>
</protein>
<dbReference type="STRING" id="1503.CLPU_3c02390"/>
<evidence type="ECO:0000256" key="6">
    <source>
        <dbReference type="SAM" id="Coils"/>
    </source>
</evidence>
<dbReference type="AlphaFoldDB" id="A0A0L0WDG1"/>
<evidence type="ECO:0000256" key="3">
    <source>
        <dbReference type="ARBA" id="ARBA00022960"/>
    </source>
</evidence>
<evidence type="ECO:0000313" key="9">
    <source>
        <dbReference type="EMBL" id="KNF09460.1"/>
    </source>
</evidence>
<comment type="caution">
    <text evidence="9">The sequence shown here is derived from an EMBL/GenBank/DDBJ whole genome shotgun (WGS) entry which is preliminary data.</text>
</comment>
<accession>A0A0L0WDG1</accession>
<dbReference type="InterPro" id="IPR055342">
    <property type="entry name" value="MreC_beta-barrel_core"/>
</dbReference>
<keyword evidence="7" id="KW-0472">Membrane</keyword>
<dbReference type="OrthoDB" id="9792313at2"/>
<dbReference type="InterPro" id="IPR042175">
    <property type="entry name" value="Cell/Rod_MreC_2"/>
</dbReference>
<feature type="coiled-coil region" evidence="6">
    <location>
        <begin position="69"/>
        <end position="96"/>
    </location>
</feature>
<keyword evidence="7" id="KW-1133">Transmembrane helix</keyword>
<dbReference type="InterPro" id="IPR042177">
    <property type="entry name" value="Cell/Rod_1"/>
</dbReference>
<dbReference type="GO" id="GO:0008360">
    <property type="term" value="P:regulation of cell shape"/>
    <property type="evidence" value="ECO:0007669"/>
    <property type="project" value="UniProtKB-KW"/>
</dbReference>
<reference evidence="10" key="1">
    <citation type="submission" date="2015-07" db="EMBL/GenBank/DDBJ databases">
        <title>Draft genome sequence of the purine-degrading Gottschalkia purinilyticum DSM 1384 (formerly Clostridium purinilyticum).</title>
        <authorList>
            <person name="Poehlein A."/>
            <person name="Schiel-Bengelsdorf B."/>
            <person name="Bengelsdorf F.R."/>
            <person name="Daniel R."/>
            <person name="Duerre P."/>
        </authorList>
    </citation>
    <scope>NUCLEOTIDE SEQUENCE [LARGE SCALE GENOMIC DNA]</scope>
    <source>
        <strain evidence="10">DSM 1384</strain>
    </source>
</reference>
<feature type="domain" description="Rod shape-determining protein MreC beta-barrel core" evidence="8">
    <location>
        <begin position="122"/>
        <end position="276"/>
    </location>
</feature>
<feature type="transmembrane region" description="Helical" evidence="7">
    <location>
        <begin position="12"/>
        <end position="30"/>
    </location>
</feature>
<comment type="function">
    <text evidence="5">Involved in formation and maintenance of cell shape.</text>
</comment>
<dbReference type="EMBL" id="LGSS01000003">
    <property type="protein sequence ID" value="KNF09460.1"/>
    <property type="molecule type" value="Genomic_DNA"/>
</dbReference>
<evidence type="ECO:0000256" key="4">
    <source>
        <dbReference type="ARBA" id="ARBA00032089"/>
    </source>
</evidence>
<dbReference type="PANTHER" id="PTHR34138">
    <property type="entry name" value="CELL SHAPE-DETERMINING PROTEIN MREC"/>
    <property type="match status" value="1"/>
</dbReference>
<evidence type="ECO:0000256" key="1">
    <source>
        <dbReference type="ARBA" id="ARBA00009369"/>
    </source>
</evidence>
<dbReference type="Pfam" id="PF04085">
    <property type="entry name" value="MreC"/>
    <property type="match status" value="1"/>
</dbReference>
<keyword evidence="6" id="KW-0175">Coiled coil</keyword>
<sequence length="281" mass="30993">MNIFRKFKGRMIVAFVTIILIVIIGLTSTGKLKITKLENILGNVITPVQKVAYSISKNVANGFSSVGDIFTLKEENTQLKKEVAKLKDKVIKYEDIIGRSDYLKEEAELKSKTNYNLVNSQIIGKDPGNWFEKFIIDKGSKDGIKKGDPVVKAVEIEKDNIVEGLVGRVTEVGDNWSKVVSIVDSSNSVSFTIVRNQNNGVAKEGSQGILSGYMFDTKADVSKGDKLLTSGLGGVFEKGIFIGEVIEIKKKSEDLLVHVKIKPSVDFNKLHEVFVITGKKH</sequence>
<dbReference type="PIRSF" id="PIRSF038471">
    <property type="entry name" value="MreC"/>
    <property type="match status" value="1"/>
</dbReference>
<comment type="similarity">
    <text evidence="1 5">Belongs to the MreC family.</text>
</comment>
<keyword evidence="7" id="KW-0812">Transmembrane</keyword>
<dbReference type="NCBIfam" id="TIGR00219">
    <property type="entry name" value="mreC"/>
    <property type="match status" value="1"/>
</dbReference>